<evidence type="ECO:0000313" key="8">
    <source>
        <dbReference type="Proteomes" id="UP000247389"/>
    </source>
</evidence>
<evidence type="ECO:0000313" key="7">
    <source>
        <dbReference type="Proteomes" id="UP000199519"/>
    </source>
</evidence>
<evidence type="ECO:0000313" key="10">
    <source>
        <dbReference type="Proteomes" id="UP000324896"/>
    </source>
</evidence>
<reference evidence="6 7" key="1">
    <citation type="submission" date="2016-10" db="EMBL/GenBank/DDBJ databases">
        <authorList>
            <person name="Varghese N."/>
            <person name="Submissions S."/>
        </authorList>
    </citation>
    <scope>NUCLEOTIDE SEQUENCE [LARGE SCALE GENOMIC DNA]</scope>
    <source>
        <strain evidence="2 10">WG10</strain>
        <strain evidence="3 7">WG2</strain>
        <strain evidence="4 6">WG5</strain>
    </source>
</reference>
<protein>
    <submittedName>
        <fullName evidence="2">Uncharacterized protein</fullName>
    </submittedName>
</protein>
<proteinExistence type="predicted"/>
<accession>A0A1G6K7S7</accession>
<dbReference type="Proteomes" id="UP000247389">
    <property type="component" value="Unassembled WGS sequence"/>
</dbReference>
<dbReference type="EMBL" id="FMYT01000004">
    <property type="protein sequence ID" value="SDC27112.1"/>
    <property type="molecule type" value="Genomic_DNA"/>
</dbReference>
<dbReference type="EMBL" id="SOEF01000005">
    <property type="protein sequence ID" value="TDX46568.1"/>
    <property type="molecule type" value="Genomic_DNA"/>
</dbReference>
<evidence type="ECO:0000313" key="1">
    <source>
        <dbReference type="EMBL" id="PXV62266.1"/>
    </source>
</evidence>
<reference evidence="1 8" key="2">
    <citation type="submission" date="2018-04" db="EMBL/GenBank/DDBJ databases">
        <title>Subsurface microbial communities from deep shales in Ohio and West Virginia, USA.</title>
        <authorList>
            <person name="Wrighton K."/>
        </authorList>
    </citation>
    <scope>NUCLEOTIDE SEQUENCE [LARGE SCALE GENOMIC DNA]</scope>
    <source>
        <strain evidence="5 9">DSMZ 11287</strain>
        <strain evidence="1 8">MSL28</strain>
    </source>
</reference>
<dbReference type="AlphaFoldDB" id="A0A1G6K7S7"/>
<organism evidence="2 10">
    <name type="scientific">Halanaerobium congolense</name>
    <dbReference type="NCBI Taxonomy" id="54121"/>
    <lineage>
        <taxon>Bacteria</taxon>
        <taxon>Bacillati</taxon>
        <taxon>Bacillota</taxon>
        <taxon>Clostridia</taxon>
        <taxon>Halanaerobiales</taxon>
        <taxon>Halanaerobiaceae</taxon>
        <taxon>Halanaerobium</taxon>
    </lineage>
</organism>
<dbReference type="Proteomes" id="UP000198612">
    <property type="component" value="Unassembled WGS sequence"/>
</dbReference>
<evidence type="ECO:0000313" key="2">
    <source>
        <dbReference type="EMBL" id="SDC27112.1"/>
    </source>
</evidence>
<name>A0A1G6K7S7_9FIRM</name>
<evidence type="ECO:0000313" key="6">
    <source>
        <dbReference type="Proteomes" id="UP000198612"/>
    </source>
</evidence>
<evidence type="ECO:0000313" key="9">
    <source>
        <dbReference type="Proteomes" id="UP000295472"/>
    </source>
</evidence>
<gene>
    <name evidence="5" type="ORF">C7954_10586</name>
    <name evidence="1" type="ORF">C8C78_13616</name>
    <name evidence="2" type="ORF">SAMN04488597_10420</name>
    <name evidence="3" type="ORF">SAMN04488598_12637</name>
    <name evidence="4" type="ORF">SAMN04515652_12637</name>
</gene>
<keyword evidence="7" id="KW-1185">Reference proteome</keyword>
<dbReference type="EMBL" id="FNBJ01000026">
    <property type="protein sequence ID" value="SDF83553.1"/>
    <property type="molecule type" value="Genomic_DNA"/>
</dbReference>
<evidence type="ECO:0000313" key="5">
    <source>
        <dbReference type="EMBL" id="TDX46568.1"/>
    </source>
</evidence>
<dbReference type="Proteomes" id="UP000199519">
    <property type="component" value="Unassembled WGS sequence"/>
</dbReference>
<sequence>MKYYDIFSYLYDLLAPDWYYHKPRKFAIEKLDFKKTVI</sequence>
<dbReference type="EMBL" id="FOHG01000026">
    <property type="protein sequence ID" value="SET11193.1"/>
    <property type="molecule type" value="Genomic_DNA"/>
</dbReference>
<dbReference type="Proteomes" id="UP000324896">
    <property type="component" value="Unassembled WGS sequence"/>
</dbReference>
<dbReference type="Proteomes" id="UP000295472">
    <property type="component" value="Unassembled WGS sequence"/>
</dbReference>
<evidence type="ECO:0000313" key="4">
    <source>
        <dbReference type="EMBL" id="SET11193.1"/>
    </source>
</evidence>
<dbReference type="EMBL" id="QICM01000036">
    <property type="protein sequence ID" value="PXV62266.1"/>
    <property type="molecule type" value="Genomic_DNA"/>
</dbReference>
<evidence type="ECO:0000313" key="3">
    <source>
        <dbReference type="EMBL" id="SDF83553.1"/>
    </source>
</evidence>